<feature type="compositionally biased region" description="Low complexity" evidence="2">
    <location>
        <begin position="74"/>
        <end position="84"/>
    </location>
</feature>
<name>A0AAW0GX52_9APHY</name>
<evidence type="ECO:0000313" key="4">
    <source>
        <dbReference type="Proteomes" id="UP001385951"/>
    </source>
</evidence>
<evidence type="ECO:0000256" key="2">
    <source>
        <dbReference type="SAM" id="MobiDB-lite"/>
    </source>
</evidence>
<keyword evidence="1" id="KW-0175">Coiled coil</keyword>
<protein>
    <submittedName>
        <fullName evidence="3">Uncharacterized protein</fullName>
    </submittedName>
</protein>
<dbReference type="EMBL" id="JASBNA010000002">
    <property type="protein sequence ID" value="KAK7694231.1"/>
    <property type="molecule type" value="Genomic_DNA"/>
</dbReference>
<accession>A0AAW0GX52</accession>
<sequence>MLVQTASYVNQARRISCGKFLDYGPNASFAPSFDSDGREAGRIGLGEVIWHEERRNRLRVLARAKQKLVLARLQQQETSSTQAESSEESAEASSEHTKQEESTPDAMDGLLSSEQISQLKKTLGSLELEAQVDELLTRNAEAMARLELLSSND</sequence>
<evidence type="ECO:0000256" key="1">
    <source>
        <dbReference type="SAM" id="Coils"/>
    </source>
</evidence>
<comment type="caution">
    <text evidence="3">The sequence shown here is derived from an EMBL/GenBank/DDBJ whole genome shotgun (WGS) entry which is preliminary data.</text>
</comment>
<keyword evidence="4" id="KW-1185">Reference proteome</keyword>
<dbReference type="AlphaFoldDB" id="A0AAW0GX52"/>
<dbReference type="Proteomes" id="UP001385951">
    <property type="component" value="Unassembled WGS sequence"/>
</dbReference>
<gene>
    <name evidence="3" type="ORF">QCA50_001411</name>
</gene>
<proteinExistence type="predicted"/>
<feature type="region of interest" description="Disordered" evidence="2">
    <location>
        <begin position="72"/>
        <end position="113"/>
    </location>
</feature>
<feature type="coiled-coil region" evidence="1">
    <location>
        <begin position="125"/>
        <end position="152"/>
    </location>
</feature>
<organism evidence="3 4">
    <name type="scientific">Cerrena zonata</name>
    <dbReference type="NCBI Taxonomy" id="2478898"/>
    <lineage>
        <taxon>Eukaryota</taxon>
        <taxon>Fungi</taxon>
        <taxon>Dikarya</taxon>
        <taxon>Basidiomycota</taxon>
        <taxon>Agaricomycotina</taxon>
        <taxon>Agaricomycetes</taxon>
        <taxon>Polyporales</taxon>
        <taxon>Cerrenaceae</taxon>
        <taxon>Cerrena</taxon>
    </lineage>
</organism>
<evidence type="ECO:0000313" key="3">
    <source>
        <dbReference type="EMBL" id="KAK7694231.1"/>
    </source>
</evidence>
<reference evidence="3 4" key="1">
    <citation type="submission" date="2022-09" db="EMBL/GenBank/DDBJ databases">
        <authorList>
            <person name="Palmer J.M."/>
        </authorList>
    </citation>
    <scope>NUCLEOTIDE SEQUENCE [LARGE SCALE GENOMIC DNA]</scope>
    <source>
        <strain evidence="3 4">DSM 7382</strain>
    </source>
</reference>